<reference evidence="3" key="1">
    <citation type="submission" date="2021-04" db="EMBL/GenBank/DDBJ databases">
        <title>Sinoanaerobacter chloroacetimidivorans sp. nov., an obligate anaerobic bacterium isolated from anaerobic sludge.</title>
        <authorList>
            <person name="Bao Y."/>
        </authorList>
    </citation>
    <scope>NUCLEOTIDE SEQUENCE</scope>
    <source>
        <strain evidence="3">BAD-6</strain>
    </source>
</reference>
<feature type="domain" description="THIF-type NAD/FAD binding fold" evidence="1">
    <location>
        <begin position="302"/>
        <end position="467"/>
    </location>
</feature>
<name>A0A8J8B3R4_9FIRM</name>
<dbReference type="EMBL" id="JAGSND010000007">
    <property type="protein sequence ID" value="MBR0598585.1"/>
    <property type="molecule type" value="Genomic_DNA"/>
</dbReference>
<dbReference type="Gene3D" id="3.40.50.720">
    <property type="entry name" value="NAD(P)-binding Rossmann-like Domain"/>
    <property type="match status" value="1"/>
</dbReference>
<dbReference type="Proteomes" id="UP000675664">
    <property type="component" value="Unassembled WGS sequence"/>
</dbReference>
<organism evidence="3 4">
    <name type="scientific">Sinanaerobacter chloroacetimidivorans</name>
    <dbReference type="NCBI Taxonomy" id="2818044"/>
    <lineage>
        <taxon>Bacteria</taxon>
        <taxon>Bacillati</taxon>
        <taxon>Bacillota</taxon>
        <taxon>Clostridia</taxon>
        <taxon>Peptostreptococcales</taxon>
        <taxon>Anaerovoracaceae</taxon>
        <taxon>Sinanaerobacter</taxon>
    </lineage>
</organism>
<dbReference type="Pfam" id="PF14461">
    <property type="entry name" value="Prok-E2_B"/>
    <property type="match status" value="1"/>
</dbReference>
<keyword evidence="3" id="KW-0808">Transferase</keyword>
<keyword evidence="3" id="KW-0548">Nucleotidyltransferase</keyword>
<evidence type="ECO:0000313" key="3">
    <source>
        <dbReference type="EMBL" id="MBR0598585.1"/>
    </source>
</evidence>
<proteinExistence type="predicted"/>
<comment type="caution">
    <text evidence="3">The sequence shown here is derived from an EMBL/GenBank/DDBJ whole genome shotgun (WGS) entry which is preliminary data.</text>
</comment>
<dbReference type="CDD" id="cd01483">
    <property type="entry name" value="E1_enzyme_family"/>
    <property type="match status" value="1"/>
</dbReference>
<dbReference type="InterPro" id="IPR032701">
    <property type="entry name" value="Prok-E2_B_dom"/>
</dbReference>
<dbReference type="SUPFAM" id="SSF69572">
    <property type="entry name" value="Activating enzymes of the ubiquitin-like proteins"/>
    <property type="match status" value="1"/>
</dbReference>
<gene>
    <name evidence="3" type="ORF">KCX82_11905</name>
</gene>
<dbReference type="InterPro" id="IPR000594">
    <property type="entry name" value="ThiF_NAD_FAD-bd"/>
</dbReference>
<evidence type="ECO:0000259" key="1">
    <source>
        <dbReference type="Pfam" id="PF00899"/>
    </source>
</evidence>
<keyword evidence="4" id="KW-1185">Reference proteome</keyword>
<dbReference type="GO" id="GO:0008641">
    <property type="term" value="F:ubiquitin-like modifier activating enzyme activity"/>
    <property type="evidence" value="ECO:0007669"/>
    <property type="project" value="InterPro"/>
</dbReference>
<feature type="domain" description="Prokaryotic E2 family B" evidence="2">
    <location>
        <begin position="43"/>
        <end position="140"/>
    </location>
</feature>
<dbReference type="GO" id="GO:0016779">
    <property type="term" value="F:nucleotidyltransferase activity"/>
    <property type="evidence" value="ECO:0007669"/>
    <property type="project" value="UniProtKB-KW"/>
</dbReference>
<sequence length="578" mass="65412">MIKDEIISIVQNLNEKRGVIFSDITIIEEKYIALFTGSILLGGTERIEISIGFPPHFPLILPDFFIKDNNRYRAHVGSDGKVCLFDTSAILIKKGMADQLLIDCFDQAIKILNIRPGSKEYNSEVCREFDSYWLSVRQKKAYSCLDTYGIKYRECPMVISNGVSVIADTKLEAERIISNIFGLAIDKETFERTCIMVRIRNGSSMIPLSKQFKWNIIRRYIINNTTSSVKNQFRKFLEKKVKHSVRYVLLIYPATEGDILFGFRVEFNNSKYNKIENSIASKVENAYIERIDYTYLTMRSGATATLRDKKILLLGCGSVGGYIASNLCQAGIMNIDILDNDILKPENIHRHLLGFDSINPSKYRYKADLVKAYLEEKYPYADVDSLNYVDRNALTFISDISRLKDYDLIISALGEPTINLEINRIIEENALEVPCICCFNEPYGIGGHVVSINLERNSCLQCFYTDQISSDIVHFRGSFVAPGQSFKKNLSGCSSAFVPYNCLDSQQTALLAVRKAIDILNGDLTKNTLSSWIGSSEKLVSNGFLLSNWYMLNKEKGFINMDAATNPHCKICSQNDGK</sequence>
<dbReference type="Pfam" id="PF00899">
    <property type="entry name" value="ThiF"/>
    <property type="match status" value="1"/>
</dbReference>
<dbReference type="AlphaFoldDB" id="A0A8J8B3R4"/>
<dbReference type="InterPro" id="IPR035985">
    <property type="entry name" value="Ubiquitin-activating_enz"/>
</dbReference>
<evidence type="ECO:0000259" key="2">
    <source>
        <dbReference type="Pfam" id="PF14461"/>
    </source>
</evidence>
<dbReference type="RefSeq" id="WP_227018705.1">
    <property type="nucleotide sequence ID" value="NZ_JAGSND010000007.1"/>
</dbReference>
<reference evidence="3" key="2">
    <citation type="submission" date="2021-04" db="EMBL/GenBank/DDBJ databases">
        <authorList>
            <person name="Liu J."/>
        </authorList>
    </citation>
    <scope>NUCLEOTIDE SEQUENCE</scope>
    <source>
        <strain evidence="3">BAD-6</strain>
    </source>
</reference>
<protein>
    <submittedName>
        <fullName evidence="3">ThiF family adenylyltransferase</fullName>
    </submittedName>
</protein>
<evidence type="ECO:0000313" key="4">
    <source>
        <dbReference type="Proteomes" id="UP000675664"/>
    </source>
</evidence>
<accession>A0A8J8B3R4</accession>